<evidence type="ECO:0000313" key="1">
    <source>
        <dbReference type="EMBL" id="DAG89091.1"/>
    </source>
</evidence>
<organism evidence="1">
    <name type="scientific">Ackermannviridae sp</name>
    <dbReference type="NCBI Taxonomy" id="2831612"/>
    <lineage>
        <taxon>Viruses</taxon>
        <taxon>Duplodnaviria</taxon>
        <taxon>Heunggongvirae</taxon>
        <taxon>Uroviricota</taxon>
        <taxon>Caudoviricetes</taxon>
        <taxon>Pantevenvirales</taxon>
        <taxon>Ackermannviridae</taxon>
    </lineage>
</organism>
<accession>A0A8S5VK88</accession>
<dbReference type="EMBL" id="BK035253">
    <property type="protein sequence ID" value="DAG89091.1"/>
    <property type="molecule type" value="Genomic_DNA"/>
</dbReference>
<proteinExistence type="predicted"/>
<name>A0A8S5VK88_9CAUD</name>
<protein>
    <submittedName>
        <fullName evidence="1">Uncharacterized protein</fullName>
    </submittedName>
</protein>
<sequence>MRQKKYNEYGVKLDKNGYAPSLFPHKSFRCFSCGRFGETARHEIYGGSRRKASKALGLWINVCPACHAAIHLSGNLQDNYHKQGQMLAEAYYHWNHDDFRRRFYKNYLDITED</sequence>
<reference evidence="1" key="1">
    <citation type="journal article" date="2021" name="Proc. Natl. Acad. Sci. U.S.A.">
        <title>A Catalog of Tens of Thousands of Viruses from Human Metagenomes Reveals Hidden Associations with Chronic Diseases.</title>
        <authorList>
            <person name="Tisza M.J."/>
            <person name="Buck C.B."/>
        </authorList>
    </citation>
    <scope>NUCLEOTIDE SEQUENCE</scope>
    <source>
        <strain evidence="1">CtfgE36</strain>
    </source>
</reference>